<organism evidence="2 3">
    <name type="scientific">Polytolypa hystricis (strain UAMH7299)</name>
    <dbReference type="NCBI Taxonomy" id="1447883"/>
    <lineage>
        <taxon>Eukaryota</taxon>
        <taxon>Fungi</taxon>
        <taxon>Dikarya</taxon>
        <taxon>Ascomycota</taxon>
        <taxon>Pezizomycotina</taxon>
        <taxon>Eurotiomycetes</taxon>
        <taxon>Eurotiomycetidae</taxon>
        <taxon>Onygenales</taxon>
        <taxon>Onygenales incertae sedis</taxon>
        <taxon>Polytolypa</taxon>
    </lineage>
</organism>
<dbReference type="Gene3D" id="3.90.226.10">
    <property type="entry name" value="2-enoyl-CoA Hydratase, Chain A, domain 1"/>
    <property type="match status" value="1"/>
</dbReference>
<dbReference type="OrthoDB" id="10253869at2759"/>
<dbReference type="SUPFAM" id="SSF52096">
    <property type="entry name" value="ClpP/crotonase"/>
    <property type="match status" value="1"/>
</dbReference>
<dbReference type="InterPro" id="IPR051683">
    <property type="entry name" value="Enoyl-CoA_Hydratase/Isomerase"/>
</dbReference>
<evidence type="ECO:0000313" key="3">
    <source>
        <dbReference type="Proteomes" id="UP000224634"/>
    </source>
</evidence>
<dbReference type="InterPro" id="IPR001753">
    <property type="entry name" value="Enoyl-CoA_hydra/iso"/>
</dbReference>
<evidence type="ECO:0008006" key="4">
    <source>
        <dbReference type="Google" id="ProtNLM"/>
    </source>
</evidence>
<protein>
    <recommendedName>
        <fullName evidence="4">Enoyl-CoA hydratase</fullName>
    </recommendedName>
</protein>
<dbReference type="AlphaFoldDB" id="A0A2B7XMM4"/>
<dbReference type="CDD" id="cd06558">
    <property type="entry name" value="crotonase-like"/>
    <property type="match status" value="1"/>
</dbReference>
<reference evidence="2 3" key="1">
    <citation type="submission" date="2017-10" db="EMBL/GenBank/DDBJ databases">
        <title>Comparative genomics in systemic dimorphic fungi from Ajellomycetaceae.</title>
        <authorList>
            <person name="Munoz J.F."/>
            <person name="Mcewen J.G."/>
            <person name="Clay O.K."/>
            <person name="Cuomo C.A."/>
        </authorList>
    </citation>
    <scope>NUCLEOTIDE SEQUENCE [LARGE SCALE GENOMIC DNA]</scope>
    <source>
        <strain evidence="2 3">UAMH7299</strain>
    </source>
</reference>
<comment type="caution">
    <text evidence="2">The sequence shown here is derived from an EMBL/GenBank/DDBJ whole genome shotgun (WGS) entry which is preliminary data.</text>
</comment>
<accession>A0A2B7XMM4</accession>
<proteinExistence type="inferred from homology"/>
<dbReference type="PANTHER" id="PTHR42964:SF1">
    <property type="entry name" value="POLYKETIDE BIOSYNTHESIS ENOYL-COA HYDRATASE PKSH-RELATED"/>
    <property type="match status" value="1"/>
</dbReference>
<evidence type="ECO:0000256" key="1">
    <source>
        <dbReference type="ARBA" id="ARBA00005254"/>
    </source>
</evidence>
<name>A0A2B7XMM4_POLH7</name>
<evidence type="ECO:0000313" key="2">
    <source>
        <dbReference type="EMBL" id="PGH09902.1"/>
    </source>
</evidence>
<dbReference type="Pfam" id="PF00378">
    <property type="entry name" value="ECH_1"/>
    <property type="match status" value="1"/>
</dbReference>
<dbReference type="EMBL" id="PDNA01000150">
    <property type="protein sequence ID" value="PGH09902.1"/>
    <property type="molecule type" value="Genomic_DNA"/>
</dbReference>
<dbReference type="InterPro" id="IPR029045">
    <property type="entry name" value="ClpP/crotonase-like_dom_sf"/>
</dbReference>
<keyword evidence="3" id="KW-1185">Reference proteome</keyword>
<dbReference type="Proteomes" id="UP000224634">
    <property type="component" value="Unassembled WGS sequence"/>
</dbReference>
<gene>
    <name evidence="2" type="ORF">AJ80_07612</name>
</gene>
<dbReference type="STRING" id="1447883.A0A2B7XMM4"/>
<dbReference type="PANTHER" id="PTHR42964">
    <property type="entry name" value="ENOYL-COA HYDRATASE"/>
    <property type="match status" value="1"/>
</dbReference>
<sequence length="281" mass="30185">MVPSPTPLLEWTLEKSHSDLSIYRSGRNLKIVLGRPKNGNALTANMVEQVTDCFRRSASDDSVSRIVITAEGRFFCTGMDLGKESSAVGKGGDAAGSEFAKFSELFETIRASPKVTIAAINGPCYAGGIGLAFSCDIRLAVGNASATLSEVKLGLCPAIISKYLLHEWGVAFTREAMLSGRTIPMAELRYIGTVHGLADDPAGLDRMVDSYLADLRRCAPGASALCKDAVRAGGQADQEEVIEGIFRRMMRPDAESAIGLRNFQAKKPTDWDMLDTVSSKL</sequence>
<comment type="similarity">
    <text evidence="1">Belongs to the enoyl-CoA hydratase/isomerase family.</text>
</comment>